<proteinExistence type="inferred from homology"/>
<comment type="caution">
    <text evidence="6">The sequence shown here is derived from an EMBL/GenBank/DDBJ whole genome shotgun (WGS) entry which is preliminary data.</text>
</comment>
<feature type="compositionally biased region" description="Acidic residues" evidence="5">
    <location>
        <begin position="129"/>
        <end position="139"/>
    </location>
</feature>
<protein>
    <recommendedName>
        <fullName evidence="8">WD40 repeat-like protein</fullName>
    </recommendedName>
</protein>
<dbReference type="PROSITE" id="PS00678">
    <property type="entry name" value="WD_REPEATS_1"/>
    <property type="match status" value="1"/>
</dbReference>
<feature type="compositionally biased region" description="Basic and acidic residues" evidence="5">
    <location>
        <begin position="1160"/>
        <end position="1173"/>
    </location>
</feature>
<accession>A0A9P3PXJ3</accession>
<dbReference type="PANTHER" id="PTHR19862">
    <property type="entry name" value="WD REPEAT-CONTAINING PROTEIN 48"/>
    <property type="match status" value="1"/>
</dbReference>
<dbReference type="InterPro" id="IPR015943">
    <property type="entry name" value="WD40/YVTN_repeat-like_dom_sf"/>
</dbReference>
<organism evidence="6 7">
    <name type="scientific">Lyophyllum shimeji</name>
    <name type="common">Hon-shimeji</name>
    <name type="synonym">Tricholoma shimeji</name>
    <dbReference type="NCBI Taxonomy" id="47721"/>
    <lineage>
        <taxon>Eukaryota</taxon>
        <taxon>Fungi</taxon>
        <taxon>Dikarya</taxon>
        <taxon>Basidiomycota</taxon>
        <taxon>Agaricomycotina</taxon>
        <taxon>Agaricomycetes</taxon>
        <taxon>Agaricomycetidae</taxon>
        <taxon>Agaricales</taxon>
        <taxon>Tricholomatineae</taxon>
        <taxon>Lyophyllaceae</taxon>
        <taxon>Lyophyllum</taxon>
    </lineage>
</organism>
<dbReference type="PROSITE" id="PS50294">
    <property type="entry name" value="WD_REPEATS_REGION"/>
    <property type="match status" value="3"/>
</dbReference>
<feature type="repeat" description="WD" evidence="4">
    <location>
        <begin position="328"/>
        <end position="369"/>
    </location>
</feature>
<feature type="compositionally biased region" description="Polar residues" evidence="5">
    <location>
        <begin position="985"/>
        <end position="1007"/>
    </location>
</feature>
<keyword evidence="7" id="KW-1185">Reference proteome</keyword>
<feature type="region of interest" description="Disordered" evidence="5">
    <location>
        <begin position="597"/>
        <end position="623"/>
    </location>
</feature>
<dbReference type="OrthoDB" id="2421129at2759"/>
<dbReference type="CDD" id="cd00200">
    <property type="entry name" value="WD40"/>
    <property type="match status" value="1"/>
</dbReference>
<dbReference type="InterPro" id="IPR051246">
    <property type="entry name" value="WDR48"/>
</dbReference>
<dbReference type="Pfam" id="PF00400">
    <property type="entry name" value="WD40"/>
    <property type="match status" value="4"/>
</dbReference>
<feature type="compositionally biased region" description="Low complexity" evidence="5">
    <location>
        <begin position="833"/>
        <end position="851"/>
    </location>
</feature>
<keyword evidence="2 4" id="KW-0853">WD repeat</keyword>
<dbReference type="InterPro" id="IPR001680">
    <property type="entry name" value="WD40_rpt"/>
</dbReference>
<dbReference type="GO" id="GO:0043130">
    <property type="term" value="F:ubiquitin binding"/>
    <property type="evidence" value="ECO:0007669"/>
    <property type="project" value="TreeGrafter"/>
</dbReference>
<evidence type="ECO:0000256" key="5">
    <source>
        <dbReference type="SAM" id="MobiDB-lite"/>
    </source>
</evidence>
<evidence type="ECO:0000313" key="6">
    <source>
        <dbReference type="EMBL" id="GLB43006.1"/>
    </source>
</evidence>
<dbReference type="PRINTS" id="PR00320">
    <property type="entry name" value="GPROTEINBRPT"/>
</dbReference>
<evidence type="ECO:0000313" key="7">
    <source>
        <dbReference type="Proteomes" id="UP001063166"/>
    </source>
</evidence>
<feature type="region of interest" description="Disordered" evidence="5">
    <location>
        <begin position="800"/>
        <end position="851"/>
    </location>
</feature>
<feature type="region of interest" description="Disordered" evidence="5">
    <location>
        <begin position="1153"/>
        <end position="1173"/>
    </location>
</feature>
<feature type="compositionally biased region" description="Low complexity" evidence="5">
    <location>
        <begin position="511"/>
        <end position="524"/>
    </location>
</feature>
<dbReference type="Gene3D" id="2.130.10.10">
    <property type="entry name" value="YVTN repeat-like/Quinoprotein amine dehydrogenase"/>
    <property type="match status" value="2"/>
</dbReference>
<dbReference type="AlphaFoldDB" id="A0A9P3PXJ3"/>
<dbReference type="PROSITE" id="PS50082">
    <property type="entry name" value="WD_REPEATS_2"/>
    <property type="match status" value="3"/>
</dbReference>
<feature type="region of interest" description="Disordered" evidence="5">
    <location>
        <begin position="127"/>
        <end position="168"/>
    </location>
</feature>
<gene>
    <name evidence="6" type="ORF">LshimejAT787_1204550</name>
</gene>
<dbReference type="InterPro" id="IPR020472">
    <property type="entry name" value="WD40_PAC1"/>
</dbReference>
<comment type="similarity">
    <text evidence="1">Belongs to the WD repeat WDR48 family.</text>
</comment>
<feature type="repeat" description="WD" evidence="4">
    <location>
        <begin position="286"/>
        <end position="327"/>
    </location>
</feature>
<reference evidence="6" key="1">
    <citation type="submission" date="2022-07" db="EMBL/GenBank/DDBJ databases">
        <title>The genome of Lyophyllum shimeji provides insight into the initial evolution of ectomycorrhizal fungal genome.</title>
        <authorList>
            <person name="Kobayashi Y."/>
            <person name="Shibata T."/>
            <person name="Hirakawa H."/>
            <person name="Shigenobu S."/>
            <person name="Nishiyama T."/>
            <person name="Yamada A."/>
            <person name="Hasebe M."/>
            <person name="Kawaguchi M."/>
        </authorList>
    </citation>
    <scope>NUCLEOTIDE SEQUENCE</scope>
    <source>
        <strain evidence="6">AT787</strain>
    </source>
</reference>
<feature type="region of interest" description="Disordered" evidence="5">
    <location>
        <begin position="479"/>
        <end position="531"/>
    </location>
</feature>
<keyword evidence="3" id="KW-0677">Repeat</keyword>
<dbReference type="SMART" id="SM00320">
    <property type="entry name" value="WD40"/>
    <property type="match status" value="8"/>
</dbReference>
<name>A0A9P3PXJ3_LYOSH</name>
<dbReference type="SUPFAM" id="SSF50978">
    <property type="entry name" value="WD40 repeat-like"/>
    <property type="match status" value="1"/>
</dbReference>
<evidence type="ECO:0008006" key="8">
    <source>
        <dbReference type="Google" id="ProtNLM"/>
    </source>
</evidence>
<evidence type="ECO:0000256" key="3">
    <source>
        <dbReference type="ARBA" id="ARBA00022737"/>
    </source>
</evidence>
<dbReference type="Proteomes" id="UP001063166">
    <property type="component" value="Unassembled WGS sequence"/>
</dbReference>
<dbReference type="InterPro" id="IPR021772">
    <property type="entry name" value="WDR48/Bun107"/>
</dbReference>
<evidence type="ECO:0000256" key="2">
    <source>
        <dbReference type="ARBA" id="ARBA00022574"/>
    </source>
</evidence>
<evidence type="ECO:0000256" key="4">
    <source>
        <dbReference type="PROSITE-ProRule" id="PRU00221"/>
    </source>
</evidence>
<feature type="region of interest" description="Disordered" evidence="5">
    <location>
        <begin position="892"/>
        <end position="1011"/>
    </location>
</feature>
<dbReference type="InterPro" id="IPR036322">
    <property type="entry name" value="WD40_repeat_dom_sf"/>
</dbReference>
<sequence>MVQQRRRVSYVITAPVEPPPRLQLPPHGISRLGSIGPLLIPLTSAAEAEAPSRPRHPRHRLGISSLALDTSTQLAGRGAPEGILYSAGRDGLVISWDLGIPMKKRKPERADSLRRAALRWETMTGWADEGIDEETEDGEERVQSDGDVLGDVPMSGRRPRKSDTLSTPYEDQWETDLAAFKPGKRSEFRQCAQINSDWVNDILLCNRAQTVISASSDGTVKAWSPHLPHSPDPSTLGTHGDYVRCLAQSREQNWVASGSFDRTIKLWDLSREGQHNPLVTLNPPDVNAPKSSIYALAADPYGTTLVSGSPERVVRLWDPRTGRRTGKLVGHTDNIRAILISEDARYLLTGSADASIKLWSLASQRCLHTFTHHTESVWSLHSSHPSLEVFYSGDRSGLVCKVDVEDCSDISEGECILLCQDADPSTPSSDGINRIVAMDDNLLWTASGHSNIKRWAVPQRRSVRASALLLDPEDERYVRSESPVPFGSKDSSELMRSAASTRPSTAHGPGASSSVAASTQSLSSDTWPAQAERDDDARLYGIPFESLIRLISPNEAFAYTAGRGRDPEVATLYSAASIKSVPRTNVHAAVRAPAVAAPADSKQVHTTSPIRSARTDDTAHPAVSTARADYEERELASDAIPLQSEPEDVIRGEHGLVRSIILNDRIHALTVDTSGEVAVWDIVRCMCLGRFARDDVAALSAAGSWAGGSGGERERSPREALEAVRERIEGEAVVSQWCTADTKTGVLTVHLTEKSFEAEVYADEVGYANDRRFNDESKINVGKWVLRNLFLGFIREQQRIRREQDESNTPSEGILAPSLGRANGSLHDQADGRSAPTTSPEPSRRSSAVFSSSVVVKSPSMIPALPPPAAPPTRPSPLLTPLIPLHVKDVGLTTIPQTPTGRAGDTPGMPRRHRSATVDDVDTTPSAGASHGDYFIARRRQPSLSGAVTPAPDDFSGWSGPTPVNTPGGLMGRLKNFGKTKRPSSEVTSSPAIGSTVPSSELTVSPEDTSRPVEVDIVKTPAQVTLSGPITPPPSAEAPTYPIPPNTTILMSEEAAPSFVTVYRGTVSSTKQDVRALEEAMPLWLLEYLLLNKIPPLPAHPKISFVLLPWPTPNPEDQLPELLNTAQSKLTSSRYLRVRKLVIHVQEKLEKISGRSRPASADEGHESQLHPHPRAEDEYEILCNDVLLHLGMSLAVVRQYAWKQSSELTMFYRRKTPSSAEQRRSM</sequence>
<dbReference type="InterPro" id="IPR019775">
    <property type="entry name" value="WD40_repeat_CS"/>
</dbReference>
<dbReference type="PANTHER" id="PTHR19862:SF14">
    <property type="entry name" value="WD REPEAT-CONTAINING PROTEIN 48"/>
    <property type="match status" value="1"/>
</dbReference>
<dbReference type="Pfam" id="PF11816">
    <property type="entry name" value="DUF3337"/>
    <property type="match status" value="1"/>
</dbReference>
<dbReference type="GO" id="GO:0000724">
    <property type="term" value="P:double-strand break repair via homologous recombination"/>
    <property type="evidence" value="ECO:0007669"/>
    <property type="project" value="TreeGrafter"/>
</dbReference>
<feature type="repeat" description="WD" evidence="4">
    <location>
        <begin position="236"/>
        <end position="270"/>
    </location>
</feature>
<evidence type="ECO:0000256" key="1">
    <source>
        <dbReference type="ARBA" id="ARBA00006917"/>
    </source>
</evidence>
<dbReference type="EMBL" id="BRPK01000012">
    <property type="protein sequence ID" value="GLB43006.1"/>
    <property type="molecule type" value="Genomic_DNA"/>
</dbReference>